<dbReference type="PANTHER" id="PTHR47053">
    <property type="entry name" value="MUREIN DD-ENDOPEPTIDASE MEPH-RELATED"/>
    <property type="match status" value="1"/>
</dbReference>
<feature type="domain" description="NlpC/P60" evidence="6">
    <location>
        <begin position="73"/>
        <end position="203"/>
    </location>
</feature>
<dbReference type="EMBL" id="JAACJS010000012">
    <property type="protein sequence ID" value="NCI50033.1"/>
    <property type="molecule type" value="Genomic_DNA"/>
</dbReference>
<evidence type="ECO:0000256" key="2">
    <source>
        <dbReference type="ARBA" id="ARBA00022670"/>
    </source>
</evidence>
<evidence type="ECO:0000256" key="5">
    <source>
        <dbReference type="SAM" id="SignalP"/>
    </source>
</evidence>
<dbReference type="PANTHER" id="PTHR47053:SF1">
    <property type="entry name" value="MUREIN DD-ENDOPEPTIDASE MEPH-RELATED"/>
    <property type="match status" value="1"/>
</dbReference>
<evidence type="ECO:0000313" key="8">
    <source>
        <dbReference type="Proteomes" id="UP000753802"/>
    </source>
</evidence>
<dbReference type="RefSeq" id="WP_161818347.1">
    <property type="nucleotide sequence ID" value="NZ_JAACJS010000012.1"/>
</dbReference>
<dbReference type="Gene3D" id="3.90.1720.10">
    <property type="entry name" value="endopeptidase domain like (from Nostoc punctiforme)"/>
    <property type="match status" value="1"/>
</dbReference>
<name>A0ABW9ZXX9_9BACT</name>
<dbReference type="InterPro" id="IPR051202">
    <property type="entry name" value="Peptidase_C40"/>
</dbReference>
<evidence type="ECO:0000256" key="4">
    <source>
        <dbReference type="ARBA" id="ARBA00022807"/>
    </source>
</evidence>
<evidence type="ECO:0000313" key="7">
    <source>
        <dbReference type="EMBL" id="NCI50033.1"/>
    </source>
</evidence>
<keyword evidence="3" id="KW-0378">Hydrolase</keyword>
<dbReference type="PROSITE" id="PS51935">
    <property type="entry name" value="NLPC_P60"/>
    <property type="match status" value="1"/>
</dbReference>
<evidence type="ECO:0000256" key="3">
    <source>
        <dbReference type="ARBA" id="ARBA00022801"/>
    </source>
</evidence>
<dbReference type="Proteomes" id="UP000753802">
    <property type="component" value="Unassembled WGS sequence"/>
</dbReference>
<comment type="similarity">
    <text evidence="1">Belongs to the peptidase C40 family.</text>
</comment>
<keyword evidence="8" id="KW-1185">Reference proteome</keyword>
<dbReference type="InterPro" id="IPR038765">
    <property type="entry name" value="Papain-like_cys_pep_sf"/>
</dbReference>
<evidence type="ECO:0000256" key="1">
    <source>
        <dbReference type="ARBA" id="ARBA00007074"/>
    </source>
</evidence>
<comment type="caution">
    <text evidence="7">The sequence shown here is derived from an EMBL/GenBank/DDBJ whole genome shotgun (WGS) entry which is preliminary data.</text>
</comment>
<organism evidence="7 8">
    <name type="scientific">Sediminibacterium roseum</name>
    <dbReference type="NCBI Taxonomy" id="1978412"/>
    <lineage>
        <taxon>Bacteria</taxon>
        <taxon>Pseudomonadati</taxon>
        <taxon>Bacteroidota</taxon>
        <taxon>Chitinophagia</taxon>
        <taxon>Chitinophagales</taxon>
        <taxon>Chitinophagaceae</taxon>
        <taxon>Sediminibacterium</taxon>
    </lineage>
</organism>
<dbReference type="InterPro" id="IPR000064">
    <property type="entry name" value="NLP_P60_dom"/>
</dbReference>
<reference evidence="7 8" key="1">
    <citation type="submission" date="2020-01" db="EMBL/GenBank/DDBJ databases">
        <title>Genome analysis.</title>
        <authorList>
            <person name="Wu S."/>
            <person name="Wang G."/>
        </authorList>
    </citation>
    <scope>NUCLEOTIDE SEQUENCE [LARGE SCALE GENOMIC DNA]</scope>
    <source>
        <strain evidence="7 8">SYL130</strain>
    </source>
</reference>
<feature type="chain" id="PRO_5047110967" evidence="5">
    <location>
        <begin position="29"/>
        <end position="203"/>
    </location>
</feature>
<keyword evidence="5" id="KW-0732">Signal</keyword>
<feature type="signal peptide" evidence="5">
    <location>
        <begin position="1"/>
        <end position="28"/>
    </location>
</feature>
<gene>
    <name evidence="7" type="ORF">GWC95_08875</name>
</gene>
<proteinExistence type="inferred from homology"/>
<dbReference type="Pfam" id="PF00877">
    <property type="entry name" value="NLPC_P60"/>
    <property type="match status" value="1"/>
</dbReference>
<dbReference type="SUPFAM" id="SSF54001">
    <property type="entry name" value="Cysteine proteinases"/>
    <property type="match status" value="1"/>
</dbReference>
<sequence length="203" mass="22240">MKKNTRYLLLFCAYGCCFSCEISPATQAPVTDTLFKNAVAIENDPAADTALHTNVAQFKKLSSDSVIPIHTGSTRPDELVRFAETLIGIPYVWASSDPAVGFDCSGFITYVFTHFNISVPRSSIDFFNVGRTVPLADAKRGDLILFTGTNPMETDIGHMGLVVSNNTSGLSFIHSTSGKAMGVTITPLNEQYRKRFVRISRIF</sequence>
<keyword evidence="2" id="KW-0645">Protease</keyword>
<evidence type="ECO:0000259" key="6">
    <source>
        <dbReference type="PROSITE" id="PS51935"/>
    </source>
</evidence>
<accession>A0ABW9ZXX9</accession>
<protein>
    <submittedName>
        <fullName evidence="7">C40 family peptidase</fullName>
    </submittedName>
</protein>
<keyword evidence="4" id="KW-0788">Thiol protease</keyword>